<reference evidence="1 2" key="1">
    <citation type="submission" date="2019-05" db="EMBL/GenBank/DDBJ databases">
        <title>Another draft genome of Portunus trituberculatus and its Hox gene families provides insights of decapod evolution.</title>
        <authorList>
            <person name="Jeong J.-H."/>
            <person name="Song I."/>
            <person name="Kim S."/>
            <person name="Choi T."/>
            <person name="Kim D."/>
            <person name="Ryu S."/>
            <person name="Kim W."/>
        </authorList>
    </citation>
    <scope>NUCLEOTIDE SEQUENCE [LARGE SCALE GENOMIC DNA]</scope>
    <source>
        <tissue evidence="1">Muscle</tissue>
    </source>
</reference>
<accession>A0A5B7EW34</accession>
<evidence type="ECO:0000313" key="1">
    <source>
        <dbReference type="EMBL" id="MPC37239.1"/>
    </source>
</evidence>
<name>A0A5B7EW34_PORTR</name>
<evidence type="ECO:0000313" key="2">
    <source>
        <dbReference type="Proteomes" id="UP000324222"/>
    </source>
</evidence>
<keyword evidence="2" id="KW-1185">Reference proteome</keyword>
<dbReference type="Proteomes" id="UP000324222">
    <property type="component" value="Unassembled WGS sequence"/>
</dbReference>
<proteinExistence type="predicted"/>
<comment type="caution">
    <text evidence="1">The sequence shown here is derived from an EMBL/GenBank/DDBJ whole genome shotgun (WGS) entry which is preliminary data.</text>
</comment>
<protein>
    <submittedName>
        <fullName evidence="1">Uncharacterized protein</fullName>
    </submittedName>
</protein>
<sequence length="83" mass="9360">MRFLEEVLKGPDKSTNVSQRSFIRPTMMGSYLDHRRVLGMDTGSNGAYIEKIDRKRQILGQEVSSEARQAVVLDGVDGAARYR</sequence>
<dbReference type="AlphaFoldDB" id="A0A5B7EW34"/>
<dbReference type="EMBL" id="VSRR010003722">
    <property type="protein sequence ID" value="MPC37239.1"/>
    <property type="molecule type" value="Genomic_DNA"/>
</dbReference>
<organism evidence="1 2">
    <name type="scientific">Portunus trituberculatus</name>
    <name type="common">Swimming crab</name>
    <name type="synonym">Neptunus trituberculatus</name>
    <dbReference type="NCBI Taxonomy" id="210409"/>
    <lineage>
        <taxon>Eukaryota</taxon>
        <taxon>Metazoa</taxon>
        <taxon>Ecdysozoa</taxon>
        <taxon>Arthropoda</taxon>
        <taxon>Crustacea</taxon>
        <taxon>Multicrustacea</taxon>
        <taxon>Malacostraca</taxon>
        <taxon>Eumalacostraca</taxon>
        <taxon>Eucarida</taxon>
        <taxon>Decapoda</taxon>
        <taxon>Pleocyemata</taxon>
        <taxon>Brachyura</taxon>
        <taxon>Eubrachyura</taxon>
        <taxon>Portunoidea</taxon>
        <taxon>Portunidae</taxon>
        <taxon>Portuninae</taxon>
        <taxon>Portunus</taxon>
    </lineage>
</organism>
<gene>
    <name evidence="1" type="ORF">E2C01_030713</name>
</gene>